<dbReference type="EMBL" id="CP000481">
    <property type="protein sequence ID" value="ABK53442.1"/>
    <property type="molecule type" value="Genomic_DNA"/>
</dbReference>
<gene>
    <name evidence="4" type="ordered locus">Acel_1670</name>
</gene>
<dbReference type="KEGG" id="ace:Acel_1670"/>
<proteinExistence type="predicted"/>
<evidence type="ECO:0000313" key="4">
    <source>
        <dbReference type="EMBL" id="ABK53442.1"/>
    </source>
</evidence>
<dbReference type="NCBIfam" id="TIGR02778">
    <property type="entry name" value="ligD_pol"/>
    <property type="match status" value="1"/>
</dbReference>
<evidence type="ECO:0000259" key="2">
    <source>
        <dbReference type="Pfam" id="PF13298"/>
    </source>
</evidence>
<dbReference type="CDD" id="cd04865">
    <property type="entry name" value="LigD_Pol_like_2"/>
    <property type="match status" value="1"/>
</dbReference>
<protein>
    <submittedName>
        <fullName evidence="4">DNA primase-like protein</fullName>
    </submittedName>
</protein>
<dbReference type="Proteomes" id="UP000008221">
    <property type="component" value="Chromosome"/>
</dbReference>
<dbReference type="PANTHER" id="PTHR42705">
    <property type="entry name" value="BIFUNCTIONAL NON-HOMOLOGOUS END JOINING PROTEIN LIGD"/>
    <property type="match status" value="1"/>
</dbReference>
<dbReference type="HOGENOM" id="CLU_008325_6_1_11"/>
<dbReference type="InterPro" id="IPR014145">
    <property type="entry name" value="LigD_pol_dom"/>
</dbReference>
<dbReference type="eggNOG" id="COG1793">
    <property type="taxonomic scope" value="Bacteria"/>
</dbReference>
<feature type="domain" description="DNA ligase D 3'-phosphoesterase" evidence="2">
    <location>
        <begin position="45"/>
        <end position="152"/>
    </location>
</feature>
<keyword evidence="5" id="KW-1185">Reference proteome</keyword>
<sequence>MADRRPGDLREYRRRRNFCRTPEPAGRADPRHITRNSAEPRFVVQRHRATRLHYDLRLEINGVLVSWAVPKGPTLDPTVRRAAIHVEDHPLEYLDFEGAIPHGEYGGGDVIVWDTGTWRPHGTDDPAQAVVDGELHADFFGRKLRGRFVFVRRGTDEKSWLVLHKDDEHAVRGWNPEDYPRSVLSGATNDDVARHPRRLWRGGRAHPVAQHNDTEASADEIAALDALDDEGTWEVFGRRLKVTHLNKVIYPGRGRTHALTKRDLLRYAARIAPVVMPYLAGRPFTMHRFPDGIDAPGFWHKQLPSHAPDWLPRWQNPSAKRGEAATYLVVDEPAALIWAVNFGAIEWHAWTSRTDRPDLPTWALVDIDPGSRTTWRELVELALLHRDALDHLGVQGKPKLTGQRGIQIWIPIRRGPTFDDTRAWVEHLSKVVGSLMPDAVSWEWEKKRRAGRARLDFTQNAANKTLVAPYSPRPLPRAPVSAPVEWDELPHLRPDRFTVRTILDRLAERGDPFHALLTVNQQLPPLG</sequence>
<dbReference type="InParanoid" id="A0LVI2"/>
<dbReference type="Pfam" id="PF21686">
    <property type="entry name" value="LigD_Prim-Pol"/>
    <property type="match status" value="1"/>
</dbReference>
<dbReference type="RefSeq" id="WP_011720505.1">
    <property type="nucleotide sequence ID" value="NC_008578.1"/>
</dbReference>
<dbReference type="InterPro" id="IPR014144">
    <property type="entry name" value="LigD_PE_domain"/>
</dbReference>
<dbReference type="eggNOG" id="COG3285">
    <property type="taxonomic scope" value="Bacteria"/>
</dbReference>
<dbReference type="Gene3D" id="3.90.920.10">
    <property type="entry name" value="DNA primase, PRIM domain"/>
    <property type="match status" value="1"/>
</dbReference>
<dbReference type="NCBIfam" id="TIGR02777">
    <property type="entry name" value="LigD_PE_dom"/>
    <property type="match status" value="1"/>
</dbReference>
<organism evidence="4 5">
    <name type="scientific">Acidothermus cellulolyticus (strain ATCC 43068 / DSM 8971 / 11B)</name>
    <dbReference type="NCBI Taxonomy" id="351607"/>
    <lineage>
        <taxon>Bacteria</taxon>
        <taxon>Bacillati</taxon>
        <taxon>Actinomycetota</taxon>
        <taxon>Actinomycetes</taxon>
        <taxon>Acidothermales</taxon>
        <taxon>Acidothermaceae</taxon>
        <taxon>Acidothermus</taxon>
    </lineage>
</organism>
<dbReference type="OrthoDB" id="9802472at2"/>
<name>A0LVI2_ACIC1</name>
<evidence type="ECO:0000313" key="5">
    <source>
        <dbReference type="Proteomes" id="UP000008221"/>
    </source>
</evidence>
<accession>A0LVI2</accession>
<reference evidence="4 5" key="1">
    <citation type="journal article" date="2009" name="Genome Res.">
        <title>Complete genome of the cellulolytic thermophile Acidothermus cellulolyticus 11B provides insights into its ecophysiological and evolutionary adaptations.</title>
        <authorList>
            <person name="Barabote R.D."/>
            <person name="Xie G."/>
            <person name="Leu D.H."/>
            <person name="Normand P."/>
            <person name="Necsulea A."/>
            <person name="Daubin V."/>
            <person name="Medigue C."/>
            <person name="Adney W.S."/>
            <person name="Xu X.C."/>
            <person name="Lapidus A."/>
            <person name="Parales R.E."/>
            <person name="Detter C."/>
            <person name="Pujic P."/>
            <person name="Bruce D."/>
            <person name="Lavire C."/>
            <person name="Challacombe J.F."/>
            <person name="Brettin T.S."/>
            <person name="Berry A.M."/>
        </authorList>
    </citation>
    <scope>NUCLEOTIDE SEQUENCE [LARGE SCALE GENOMIC DNA]</scope>
    <source>
        <strain evidence="5">ATCC 43068 / DSM 8971 / 11B</strain>
    </source>
</reference>
<evidence type="ECO:0000259" key="3">
    <source>
        <dbReference type="Pfam" id="PF21686"/>
    </source>
</evidence>
<feature type="region of interest" description="Disordered" evidence="1">
    <location>
        <begin position="12"/>
        <end position="32"/>
    </location>
</feature>
<dbReference type="InterPro" id="IPR052171">
    <property type="entry name" value="NHEJ_LigD"/>
</dbReference>
<dbReference type="STRING" id="351607.Acel_1670"/>
<dbReference type="PANTHER" id="PTHR42705:SF2">
    <property type="entry name" value="BIFUNCTIONAL NON-HOMOLOGOUS END JOINING PROTEIN LIGD"/>
    <property type="match status" value="1"/>
</dbReference>
<evidence type="ECO:0000256" key="1">
    <source>
        <dbReference type="SAM" id="MobiDB-lite"/>
    </source>
</evidence>
<dbReference type="AlphaFoldDB" id="A0LVI2"/>
<dbReference type="Pfam" id="PF13298">
    <property type="entry name" value="LigD_N"/>
    <property type="match status" value="1"/>
</dbReference>
<feature type="domain" description="DNA ligase D polymerase" evidence="3">
    <location>
        <begin position="260"/>
        <end position="513"/>
    </location>
</feature>